<feature type="binding site" evidence="5 6">
    <location>
        <position position="137"/>
    </location>
    <ligand>
        <name>substrate</name>
    </ligand>
</feature>
<feature type="binding site" evidence="5">
    <location>
        <begin position="62"/>
        <end position="67"/>
    </location>
    <ligand>
        <name>FMN</name>
        <dbReference type="ChEBI" id="CHEBI:58210"/>
    </ligand>
</feature>
<evidence type="ECO:0000313" key="10">
    <source>
        <dbReference type="EMBL" id="ATR78616.1"/>
    </source>
</evidence>
<dbReference type="PIRSF" id="PIRSF000190">
    <property type="entry name" value="Pyd_amn-ph_oxd"/>
    <property type="match status" value="1"/>
</dbReference>
<evidence type="ECO:0000259" key="8">
    <source>
        <dbReference type="Pfam" id="PF01243"/>
    </source>
</evidence>
<comment type="function">
    <text evidence="5">Catalyzes the oxidation of either pyridoxine 5'-phosphate (PNP) or pyridoxamine 5'-phosphate (PMP) into pyridoxal 5'-phosphate (PLP).</text>
</comment>
<dbReference type="EMBL" id="CP024443">
    <property type="protein sequence ID" value="ATR78616.1"/>
    <property type="molecule type" value="Genomic_DNA"/>
</dbReference>
<dbReference type="Pfam" id="PF10590">
    <property type="entry name" value="PNP_phzG_C"/>
    <property type="match status" value="1"/>
</dbReference>
<feature type="binding site" evidence="5 6">
    <location>
        <position position="133"/>
    </location>
    <ligand>
        <name>substrate</name>
    </ligand>
</feature>
<evidence type="ECO:0000256" key="2">
    <source>
        <dbReference type="ARBA" id="ARBA00022630"/>
    </source>
</evidence>
<feature type="binding site" evidence="5 6">
    <location>
        <position position="67"/>
    </location>
    <ligand>
        <name>substrate</name>
    </ligand>
</feature>
<evidence type="ECO:0000256" key="6">
    <source>
        <dbReference type="PIRSR" id="PIRSR000190-1"/>
    </source>
</evidence>
<organism evidence="10 11">
    <name type="scientific">Faucicola osloensis</name>
    <name type="common">Moraxella osloensis</name>
    <dbReference type="NCBI Taxonomy" id="34062"/>
    <lineage>
        <taxon>Bacteria</taxon>
        <taxon>Pseudomonadati</taxon>
        <taxon>Pseudomonadota</taxon>
        <taxon>Gammaproteobacteria</taxon>
        <taxon>Moraxellales</taxon>
        <taxon>Moraxellaceae</taxon>
        <taxon>Faucicola</taxon>
    </lineage>
</organism>
<comment type="catalytic activity">
    <reaction evidence="5">
        <text>pyridoxamine 5'-phosphate + O2 + H2O = pyridoxal 5'-phosphate + H2O2 + NH4(+)</text>
        <dbReference type="Rhea" id="RHEA:15817"/>
        <dbReference type="ChEBI" id="CHEBI:15377"/>
        <dbReference type="ChEBI" id="CHEBI:15379"/>
        <dbReference type="ChEBI" id="CHEBI:16240"/>
        <dbReference type="ChEBI" id="CHEBI:28938"/>
        <dbReference type="ChEBI" id="CHEBI:58451"/>
        <dbReference type="ChEBI" id="CHEBI:597326"/>
        <dbReference type="EC" id="1.4.3.5"/>
    </reaction>
</comment>
<feature type="domain" description="Pyridoxamine 5'-phosphate oxidase N-terminal" evidence="8">
    <location>
        <begin position="38"/>
        <end position="165"/>
    </location>
</feature>
<dbReference type="UniPathway" id="UPA01068">
    <property type="reaction ID" value="UER00304"/>
</dbReference>
<feature type="binding site" evidence="5 7">
    <location>
        <position position="111"/>
    </location>
    <ligand>
        <name>FMN</name>
        <dbReference type="ChEBI" id="CHEBI:58210"/>
    </ligand>
</feature>
<dbReference type="InterPro" id="IPR019740">
    <property type="entry name" value="Pyridox_Oxase_CS"/>
</dbReference>
<keyword evidence="5" id="KW-0664">Pyridoxine biosynthesis</keyword>
<dbReference type="SUPFAM" id="SSF50475">
    <property type="entry name" value="FMN-binding split barrel"/>
    <property type="match status" value="1"/>
</dbReference>
<accession>A0A2D2LUC6</accession>
<evidence type="ECO:0000313" key="11">
    <source>
        <dbReference type="Proteomes" id="UP000229340"/>
    </source>
</evidence>
<gene>
    <name evidence="5 10" type="primary">pdxH</name>
    <name evidence="10" type="ORF">NP7_04710</name>
</gene>
<feature type="binding site" evidence="6">
    <location>
        <begin position="9"/>
        <end position="12"/>
    </location>
    <ligand>
        <name>substrate</name>
    </ligand>
</feature>
<name>A0A2D2LUC6_FAUOS</name>
<dbReference type="HAMAP" id="MF_01629">
    <property type="entry name" value="PdxH"/>
    <property type="match status" value="1"/>
</dbReference>
<evidence type="ECO:0000256" key="7">
    <source>
        <dbReference type="PIRSR" id="PIRSR000190-2"/>
    </source>
</evidence>
<evidence type="ECO:0000256" key="5">
    <source>
        <dbReference type="HAMAP-Rule" id="MF_01629"/>
    </source>
</evidence>
<feature type="binding site" evidence="5 7">
    <location>
        <begin position="82"/>
        <end position="83"/>
    </location>
    <ligand>
        <name>FMN</name>
        <dbReference type="ChEBI" id="CHEBI:58210"/>
    </ligand>
</feature>
<comment type="similarity">
    <text evidence="1 5">Belongs to the pyridoxamine 5'-phosphate oxidase family.</text>
</comment>
<keyword evidence="2 5" id="KW-0285">Flavoprotein</keyword>
<protein>
    <recommendedName>
        <fullName evidence="5">Pyridoxine/pyridoxamine 5'-phosphate oxidase</fullName>
        <ecNumber evidence="5">1.4.3.5</ecNumber>
    </recommendedName>
    <alternativeName>
        <fullName evidence="5">PNP/PMP oxidase</fullName>
        <shortName evidence="5">PNPOx</shortName>
    </alternativeName>
    <alternativeName>
        <fullName evidence="5">Pyridoxal 5'-phosphate synthase</fullName>
    </alternativeName>
</protein>
<feature type="binding site" evidence="5 7">
    <location>
        <begin position="147"/>
        <end position="148"/>
    </location>
    <ligand>
        <name>FMN</name>
        <dbReference type="ChEBI" id="CHEBI:58210"/>
    </ligand>
</feature>
<dbReference type="NCBIfam" id="TIGR00558">
    <property type="entry name" value="pdxH"/>
    <property type="match status" value="1"/>
</dbReference>
<dbReference type="InterPro" id="IPR011576">
    <property type="entry name" value="Pyridox_Oxase_N"/>
</dbReference>
<reference evidence="11" key="1">
    <citation type="submission" date="2017-11" db="EMBL/GenBank/DDBJ databases">
        <title>Complete genome sequence of Moraxella osloensis NP7 isolated from human skin.</title>
        <authorList>
            <person name="Lee K."/>
            <person name="Lim J.Y."/>
            <person name="Hwang I."/>
        </authorList>
    </citation>
    <scope>NUCLEOTIDE SEQUENCE [LARGE SCALE GENOMIC DNA]</scope>
    <source>
        <strain evidence="11">NP7</strain>
    </source>
</reference>
<feature type="binding site" evidence="5 6">
    <location>
        <position position="129"/>
    </location>
    <ligand>
        <name>substrate</name>
    </ligand>
</feature>
<evidence type="ECO:0000259" key="9">
    <source>
        <dbReference type="Pfam" id="PF10590"/>
    </source>
</evidence>
<dbReference type="InterPro" id="IPR019576">
    <property type="entry name" value="Pyridoxamine_oxidase_dimer_C"/>
</dbReference>
<feature type="binding site" evidence="5 6">
    <location>
        <begin position="198"/>
        <end position="200"/>
    </location>
    <ligand>
        <name>substrate</name>
    </ligand>
</feature>
<dbReference type="PANTHER" id="PTHR10851">
    <property type="entry name" value="PYRIDOXINE-5-PHOSPHATE OXIDASE"/>
    <property type="match status" value="1"/>
</dbReference>
<proteinExistence type="inferred from homology"/>
<evidence type="ECO:0000256" key="3">
    <source>
        <dbReference type="ARBA" id="ARBA00022643"/>
    </source>
</evidence>
<dbReference type="RefSeq" id="WP_100269896.1">
    <property type="nucleotide sequence ID" value="NZ_CP024443.1"/>
</dbReference>
<comment type="catalytic activity">
    <reaction evidence="5">
        <text>pyridoxine 5'-phosphate + O2 = pyridoxal 5'-phosphate + H2O2</text>
        <dbReference type="Rhea" id="RHEA:15149"/>
        <dbReference type="ChEBI" id="CHEBI:15379"/>
        <dbReference type="ChEBI" id="CHEBI:16240"/>
        <dbReference type="ChEBI" id="CHEBI:58589"/>
        <dbReference type="ChEBI" id="CHEBI:597326"/>
        <dbReference type="EC" id="1.4.3.5"/>
    </reaction>
</comment>
<dbReference type="PROSITE" id="PS01064">
    <property type="entry name" value="PYRIDOX_OXIDASE"/>
    <property type="match status" value="1"/>
</dbReference>
<dbReference type="Proteomes" id="UP000229340">
    <property type="component" value="Chromosome"/>
</dbReference>
<dbReference type="NCBIfam" id="NF004231">
    <property type="entry name" value="PRK05679.1"/>
    <property type="match status" value="1"/>
</dbReference>
<dbReference type="Pfam" id="PF01243">
    <property type="entry name" value="PNPOx_N"/>
    <property type="match status" value="1"/>
</dbReference>
<dbReference type="STRING" id="34062.AXE82_00850"/>
<comment type="pathway">
    <text evidence="5">Cofactor metabolism; pyridoxal 5'-phosphate salvage; pyridoxal 5'-phosphate from pyridoxine 5'-phosphate: step 1/1.</text>
</comment>
<feature type="domain" description="Pyridoxine 5'-phosphate oxidase dimerisation C-terminal" evidence="9">
    <location>
        <begin position="179"/>
        <end position="219"/>
    </location>
</feature>
<comment type="cofactor">
    <cofactor evidence="5 7">
        <name>FMN</name>
        <dbReference type="ChEBI" id="CHEBI:58210"/>
    </cofactor>
    <text evidence="5 7">Binds 1 FMN per subunit.</text>
</comment>
<dbReference type="GO" id="GO:0004733">
    <property type="term" value="F:pyridoxamine phosphate oxidase activity"/>
    <property type="evidence" value="ECO:0007669"/>
    <property type="project" value="UniProtKB-UniRule"/>
</dbReference>
<dbReference type="GO" id="GO:0010181">
    <property type="term" value="F:FMN binding"/>
    <property type="evidence" value="ECO:0007669"/>
    <property type="project" value="UniProtKB-UniRule"/>
</dbReference>
<keyword evidence="4 5" id="KW-0560">Oxidoreductase</keyword>
<dbReference type="InterPro" id="IPR012349">
    <property type="entry name" value="Split_barrel_FMN-bd"/>
</dbReference>
<sequence>MSIDFTSQRLSYEQGELIESQLPKQPFGLLQTWVQQAIDAKQGEAYAFALATCGSDRQPSVRTLLMREIIQLDNAGIGLVFYTNYDSAKGCDLATNPNAEALFFWPSLERQIRLTGAVQKVSREQSAQYFHSRPRDSQLAAWVSEPQSSVVASREVMEEKFSQLTVQYEGNPIPLPEFWGGYLLTVEKIEFWQGRANRMHDRIVYSLDGEQWVMERLLP</sequence>
<dbReference type="GO" id="GO:0008615">
    <property type="term" value="P:pyridoxine biosynthetic process"/>
    <property type="evidence" value="ECO:0007669"/>
    <property type="project" value="UniProtKB-UniRule"/>
</dbReference>
<keyword evidence="3 5" id="KW-0288">FMN</keyword>
<dbReference type="PANTHER" id="PTHR10851:SF0">
    <property type="entry name" value="PYRIDOXINE-5'-PHOSPHATE OXIDASE"/>
    <property type="match status" value="1"/>
</dbReference>
<dbReference type="Gene3D" id="2.30.110.10">
    <property type="entry name" value="Electron Transport, Fmn-binding Protein, Chain A"/>
    <property type="match status" value="1"/>
</dbReference>
<feature type="binding site" evidence="5 7">
    <location>
        <position position="192"/>
    </location>
    <ligand>
        <name>FMN</name>
        <dbReference type="ChEBI" id="CHEBI:58210"/>
    </ligand>
</feature>
<dbReference type="AlphaFoldDB" id="A0A2D2LUC6"/>
<comment type="pathway">
    <text evidence="5">Cofactor metabolism; pyridoxal 5'-phosphate salvage; pyridoxal 5'-phosphate from pyridoxamine 5'-phosphate: step 1/1.</text>
</comment>
<dbReference type="EC" id="1.4.3.5" evidence="5"/>
<dbReference type="InterPro" id="IPR000659">
    <property type="entry name" value="Pyridox_Oxase"/>
</dbReference>
<feature type="binding site" evidence="5 7">
    <location>
        <position position="202"/>
    </location>
    <ligand>
        <name>FMN</name>
        <dbReference type="ChEBI" id="CHEBI:58210"/>
    </ligand>
</feature>
<comment type="caution">
    <text evidence="5">Lacks conserved residue(s) required for the propagation of feature annotation.</text>
</comment>
<evidence type="ECO:0000256" key="1">
    <source>
        <dbReference type="ARBA" id="ARBA00007301"/>
    </source>
</evidence>
<comment type="subunit">
    <text evidence="5">Homodimer.</text>
</comment>
<feature type="binding site" evidence="5 7">
    <location>
        <position position="89"/>
    </location>
    <ligand>
        <name>FMN</name>
        <dbReference type="ChEBI" id="CHEBI:58210"/>
    </ligand>
</feature>
<evidence type="ECO:0000256" key="4">
    <source>
        <dbReference type="ARBA" id="ARBA00023002"/>
    </source>
</evidence>